<dbReference type="InterPro" id="IPR037523">
    <property type="entry name" value="VOC_core"/>
</dbReference>
<protein>
    <submittedName>
        <fullName evidence="2">Glyoxalase</fullName>
    </submittedName>
</protein>
<dbReference type="InterPro" id="IPR004360">
    <property type="entry name" value="Glyas_Fos-R_dOase_dom"/>
</dbReference>
<sequence>MTPHGHFNWNEFVTRDPERAKAFYQETVGWTYQAKKLAGGGIYWIAMMDNVPVGGIFHAEGPGYENVPDGWMPYLAVDDVDIRVKKAVAAGATLMRPVFDIPDVGRLAILLQPGGAGIGWITPFA</sequence>
<dbReference type="PROSITE" id="PS51819">
    <property type="entry name" value="VOC"/>
    <property type="match status" value="1"/>
</dbReference>
<dbReference type="PANTHER" id="PTHR33993">
    <property type="entry name" value="GLYOXALASE-RELATED"/>
    <property type="match status" value="1"/>
</dbReference>
<dbReference type="OrthoDB" id="9792323at2"/>
<dbReference type="STRING" id="943830.A4A58_01645"/>
<evidence type="ECO:0000313" key="3">
    <source>
        <dbReference type="Proteomes" id="UP000076574"/>
    </source>
</evidence>
<dbReference type="InterPro" id="IPR029068">
    <property type="entry name" value="Glyas_Bleomycin-R_OHBP_Dase"/>
</dbReference>
<dbReference type="SUPFAM" id="SSF54593">
    <property type="entry name" value="Glyoxalase/Bleomycin resistance protein/Dihydroxybiphenyl dioxygenase"/>
    <property type="match status" value="1"/>
</dbReference>
<dbReference type="Proteomes" id="UP000076574">
    <property type="component" value="Unassembled WGS sequence"/>
</dbReference>
<name>A0A161RP77_9BRAD</name>
<evidence type="ECO:0000313" key="2">
    <source>
        <dbReference type="EMBL" id="KZD25188.1"/>
    </source>
</evidence>
<evidence type="ECO:0000259" key="1">
    <source>
        <dbReference type="PROSITE" id="PS51819"/>
    </source>
</evidence>
<dbReference type="RefSeq" id="WP_068729194.1">
    <property type="nucleotide sequence ID" value="NZ_LVYV01000001.1"/>
</dbReference>
<organism evidence="2 3">
    <name type="scientific">Tardiphaga robiniae</name>
    <dbReference type="NCBI Taxonomy" id="943830"/>
    <lineage>
        <taxon>Bacteria</taxon>
        <taxon>Pseudomonadati</taxon>
        <taxon>Pseudomonadota</taxon>
        <taxon>Alphaproteobacteria</taxon>
        <taxon>Hyphomicrobiales</taxon>
        <taxon>Nitrobacteraceae</taxon>
        <taxon>Tardiphaga</taxon>
    </lineage>
</organism>
<keyword evidence="3" id="KW-1185">Reference proteome</keyword>
<dbReference type="PANTHER" id="PTHR33993:SF14">
    <property type="entry name" value="GB|AAF24581.1"/>
    <property type="match status" value="1"/>
</dbReference>
<dbReference type="Gene3D" id="3.10.180.10">
    <property type="entry name" value="2,3-Dihydroxybiphenyl 1,2-Dioxygenase, domain 1"/>
    <property type="match status" value="1"/>
</dbReference>
<dbReference type="EMBL" id="LVYV01000001">
    <property type="protein sequence ID" value="KZD25188.1"/>
    <property type="molecule type" value="Genomic_DNA"/>
</dbReference>
<dbReference type="CDD" id="cd07247">
    <property type="entry name" value="SgaA_N_like"/>
    <property type="match status" value="1"/>
</dbReference>
<accession>A0A161RP77</accession>
<feature type="domain" description="VOC" evidence="1">
    <location>
        <begin position="6"/>
        <end position="123"/>
    </location>
</feature>
<dbReference type="AlphaFoldDB" id="A0A161RP77"/>
<proteinExistence type="predicted"/>
<dbReference type="InterPro" id="IPR052164">
    <property type="entry name" value="Anthracycline_SecMetBiosynth"/>
</dbReference>
<reference evidence="2 3" key="1">
    <citation type="submission" date="2016-03" db="EMBL/GenBank/DDBJ databases">
        <title>Microsymbionts genomes from the relict species Vavilovia formosa (Stev.) Fed.</title>
        <authorList>
            <person name="Kopat V."/>
            <person name="Chirak E."/>
            <person name="Kimeklis A."/>
            <person name="Andronov E."/>
        </authorList>
    </citation>
    <scope>NUCLEOTIDE SEQUENCE [LARGE SCALE GENOMIC DNA]</scope>
    <source>
        <strain evidence="2 3">Vaf07</strain>
    </source>
</reference>
<comment type="caution">
    <text evidence="2">The sequence shown here is derived from an EMBL/GenBank/DDBJ whole genome shotgun (WGS) entry which is preliminary data.</text>
</comment>
<gene>
    <name evidence="2" type="ORF">A4A58_01645</name>
</gene>
<dbReference type="Pfam" id="PF00903">
    <property type="entry name" value="Glyoxalase"/>
    <property type="match status" value="1"/>
</dbReference>